<dbReference type="Pfam" id="PF01674">
    <property type="entry name" value="Lipase_2"/>
    <property type="match status" value="1"/>
</dbReference>
<proteinExistence type="predicted"/>
<feature type="chain" id="PRO_5047341488" evidence="1">
    <location>
        <begin position="32"/>
        <end position="288"/>
    </location>
</feature>
<dbReference type="Proteomes" id="UP001589783">
    <property type="component" value="Unassembled WGS sequence"/>
</dbReference>
<evidence type="ECO:0000256" key="1">
    <source>
        <dbReference type="SAM" id="SignalP"/>
    </source>
</evidence>
<gene>
    <name evidence="2" type="ORF">ACFFJD_03345</name>
</gene>
<dbReference type="RefSeq" id="WP_382360894.1">
    <property type="nucleotide sequence ID" value="NZ_JBHLWV010000011.1"/>
</dbReference>
<keyword evidence="3" id="KW-1185">Reference proteome</keyword>
<organism evidence="2 3">
    <name type="scientific">Gordonia phosphorivorans</name>
    <dbReference type="NCBI Taxonomy" id="1056982"/>
    <lineage>
        <taxon>Bacteria</taxon>
        <taxon>Bacillati</taxon>
        <taxon>Actinomycetota</taxon>
        <taxon>Actinomycetes</taxon>
        <taxon>Mycobacteriales</taxon>
        <taxon>Gordoniaceae</taxon>
        <taxon>Gordonia</taxon>
    </lineage>
</organism>
<dbReference type="PANTHER" id="PTHR32015:SF1">
    <property type="entry name" value="LIPASE"/>
    <property type="match status" value="1"/>
</dbReference>
<sequence length="288" mass="30128">MASGWRVPVRRRAAVVVAAATVALGMVTAGAGLAAAAPRYPVVTDAGIASVTGDMQPAHVSPPGSNVPGCRSDAPPVVLLHGTAQNQMSAWQYLAPMLANRGRCVYSLTYGQTSWSAQIGGLGRRETSAVQVAAFVDGVLRRTGARQIDLIGFSQGNAVAQLFTQLPGRATQVRHLIGLGPSNKGVSRLGAITDRLPARAPGENDWGPLHPNIRYLMVMTRRDEVSPPYTNGYLPAGPNVRNVVVQAHCPADTVGHVGLPYDSWVGGLIDATLAGRANAARCTVGYPL</sequence>
<keyword evidence="1" id="KW-0732">Signal</keyword>
<accession>A0ABV6H5M8</accession>
<reference evidence="2 3" key="1">
    <citation type="submission" date="2024-09" db="EMBL/GenBank/DDBJ databases">
        <authorList>
            <person name="Sun Q."/>
            <person name="Mori K."/>
        </authorList>
    </citation>
    <scope>NUCLEOTIDE SEQUENCE [LARGE SCALE GENOMIC DNA]</scope>
    <source>
        <strain evidence="2 3">CCM 7957</strain>
    </source>
</reference>
<evidence type="ECO:0000313" key="2">
    <source>
        <dbReference type="EMBL" id="MFC0313889.1"/>
    </source>
</evidence>
<name>A0ABV6H5M8_9ACTN</name>
<dbReference type="SUPFAM" id="SSF53474">
    <property type="entry name" value="alpha/beta-Hydrolases"/>
    <property type="match status" value="1"/>
</dbReference>
<feature type="signal peptide" evidence="1">
    <location>
        <begin position="1"/>
        <end position="31"/>
    </location>
</feature>
<protein>
    <submittedName>
        <fullName evidence="2">Esterase/lipase family protein</fullName>
    </submittedName>
</protein>
<comment type="caution">
    <text evidence="2">The sequence shown here is derived from an EMBL/GenBank/DDBJ whole genome shotgun (WGS) entry which is preliminary data.</text>
</comment>
<dbReference type="InterPro" id="IPR002918">
    <property type="entry name" value="Lipase_EstA/Esterase_EstB"/>
</dbReference>
<dbReference type="InterPro" id="IPR029058">
    <property type="entry name" value="AB_hydrolase_fold"/>
</dbReference>
<dbReference type="PANTHER" id="PTHR32015">
    <property type="entry name" value="FASTING INDUCED LIPASE"/>
    <property type="match status" value="1"/>
</dbReference>
<dbReference type="Gene3D" id="3.40.50.1820">
    <property type="entry name" value="alpha/beta hydrolase"/>
    <property type="match status" value="1"/>
</dbReference>
<evidence type="ECO:0000313" key="3">
    <source>
        <dbReference type="Proteomes" id="UP001589783"/>
    </source>
</evidence>
<dbReference type="EMBL" id="JBHLWV010000011">
    <property type="protein sequence ID" value="MFC0313889.1"/>
    <property type="molecule type" value="Genomic_DNA"/>
</dbReference>